<keyword evidence="2" id="KW-1185">Reference proteome</keyword>
<organism evidence="1 2">
    <name type="scientific">Trichinella nelsoni</name>
    <dbReference type="NCBI Taxonomy" id="6336"/>
    <lineage>
        <taxon>Eukaryota</taxon>
        <taxon>Metazoa</taxon>
        <taxon>Ecdysozoa</taxon>
        <taxon>Nematoda</taxon>
        <taxon>Enoplea</taxon>
        <taxon>Dorylaimia</taxon>
        <taxon>Trichinellida</taxon>
        <taxon>Trichinellidae</taxon>
        <taxon>Trichinella</taxon>
    </lineage>
</organism>
<reference evidence="1 2" key="1">
    <citation type="submission" date="2015-01" db="EMBL/GenBank/DDBJ databases">
        <title>Evolution of Trichinella species and genotypes.</title>
        <authorList>
            <person name="Korhonen P.K."/>
            <person name="Edoardo P."/>
            <person name="Giuseppe L.R."/>
            <person name="Gasser R.B."/>
        </authorList>
    </citation>
    <scope>NUCLEOTIDE SEQUENCE [LARGE SCALE GENOMIC DNA]</scope>
    <source>
        <strain evidence="1">ISS37</strain>
    </source>
</reference>
<gene>
    <name evidence="1" type="ORF">T07_14708</name>
</gene>
<name>A0A0V0RDQ1_9BILA</name>
<dbReference type="EMBL" id="JYDL01000459">
    <property type="protein sequence ID" value="KRX12373.1"/>
    <property type="molecule type" value="Genomic_DNA"/>
</dbReference>
<sequence length="55" mass="6231">MSIILGTIQRAVMDTAHLVGQGGVGGREREKAGMRICDMEGDFRDARFDLYRWPF</sequence>
<evidence type="ECO:0000313" key="2">
    <source>
        <dbReference type="Proteomes" id="UP000054630"/>
    </source>
</evidence>
<comment type="caution">
    <text evidence="1">The sequence shown here is derived from an EMBL/GenBank/DDBJ whole genome shotgun (WGS) entry which is preliminary data.</text>
</comment>
<proteinExistence type="predicted"/>
<protein>
    <submittedName>
        <fullName evidence="1">Uncharacterized protein</fullName>
    </submittedName>
</protein>
<dbReference type="AlphaFoldDB" id="A0A0V0RDQ1"/>
<accession>A0A0V0RDQ1</accession>
<dbReference type="Proteomes" id="UP000054630">
    <property type="component" value="Unassembled WGS sequence"/>
</dbReference>
<evidence type="ECO:0000313" key="1">
    <source>
        <dbReference type="EMBL" id="KRX12373.1"/>
    </source>
</evidence>